<dbReference type="EMBL" id="BLSD01000062">
    <property type="protein sequence ID" value="GFP39543.1"/>
    <property type="molecule type" value="Genomic_DNA"/>
</dbReference>
<comment type="caution">
    <text evidence="3">The sequence shown here is derived from an EMBL/GenBank/DDBJ whole genome shotgun (WGS) entry which is preliminary data.</text>
</comment>
<evidence type="ECO:0000313" key="2">
    <source>
        <dbReference type="EMBL" id="GFP31706.1"/>
    </source>
</evidence>
<organism evidence="3 5">
    <name type="scientific">Candidatus Hakubella thermalkaliphila</name>
    <dbReference type="NCBI Taxonomy" id="2754717"/>
    <lineage>
        <taxon>Bacteria</taxon>
        <taxon>Bacillati</taxon>
        <taxon>Actinomycetota</taxon>
        <taxon>Actinomycetota incertae sedis</taxon>
        <taxon>Candidatus Hakubellales</taxon>
        <taxon>Candidatus Hakubellaceae</taxon>
        <taxon>Candidatus Hakubella</taxon>
    </lineage>
</organism>
<evidence type="ECO:0000313" key="4">
    <source>
        <dbReference type="EMBL" id="GFP39543.1"/>
    </source>
</evidence>
<dbReference type="Proteomes" id="UP000588083">
    <property type="component" value="Unassembled WGS sequence"/>
</dbReference>
<dbReference type="EMBL" id="BLSC01000237">
    <property type="protein sequence ID" value="GFP37951.1"/>
    <property type="molecule type" value="Genomic_DNA"/>
</dbReference>
<name>A0A6V8Q4W3_9ACTN</name>
<evidence type="ECO:0000313" key="6">
    <source>
        <dbReference type="Proteomes" id="UP000568877"/>
    </source>
</evidence>
<dbReference type="EMBL" id="BLRZ01000021">
    <property type="protein sequence ID" value="GFP29726.1"/>
    <property type="molecule type" value="Genomic_DNA"/>
</dbReference>
<dbReference type="Proteomes" id="UP000561271">
    <property type="component" value="Unassembled WGS sequence"/>
</dbReference>
<evidence type="ECO:0000313" key="5">
    <source>
        <dbReference type="Proteomes" id="UP000561271"/>
    </source>
</evidence>
<dbReference type="EMBL" id="BLSA01000001">
    <property type="protein sequence ID" value="GFP31706.1"/>
    <property type="molecule type" value="Genomic_DNA"/>
</dbReference>
<dbReference type="Proteomes" id="UP000569018">
    <property type="component" value="Unassembled WGS sequence"/>
</dbReference>
<evidence type="ECO:0000313" key="7">
    <source>
        <dbReference type="Proteomes" id="UP000569018"/>
    </source>
</evidence>
<dbReference type="AlphaFoldDB" id="A0A6V8Q4W3"/>
<evidence type="ECO:0000313" key="3">
    <source>
        <dbReference type="EMBL" id="GFP37951.1"/>
    </source>
</evidence>
<protein>
    <submittedName>
        <fullName evidence="3">Uncharacterized protein</fullName>
    </submittedName>
</protein>
<accession>A0A6V8Q4W3</accession>
<reference evidence="5 6" key="1">
    <citation type="journal article" date="2020" name="Front. Microbiol.">
        <title>Single-cell genomics of novel Actinobacteria with the Wood-Ljungdahl pathway discovered in a serpentinizing system.</title>
        <authorList>
            <person name="Merino N."/>
            <person name="Kawai M."/>
            <person name="Boyd E.S."/>
            <person name="Colman D.R."/>
            <person name="McGlynn S.E."/>
            <person name="Nealson K.H."/>
            <person name="Kurokawa K."/>
            <person name="Hongoh Y."/>
        </authorList>
    </citation>
    <scope>NUCLEOTIDE SEQUENCE [LARGE SCALE GENOMIC DNA]</scope>
    <source>
        <strain evidence="1 8">S34</strain>
        <strain evidence="2 6">S42</strain>
        <strain evidence="3 5">S44</strain>
        <strain evidence="4 7">S47</strain>
    </source>
</reference>
<gene>
    <name evidence="1" type="ORF">HKBW3S34_00646</name>
    <name evidence="2" type="ORF">HKBW3S42_00013</name>
    <name evidence="3" type="ORF">HKBW3S44_01631</name>
    <name evidence="4" type="ORF">HKBW3S47_01241</name>
</gene>
<evidence type="ECO:0000313" key="8">
    <source>
        <dbReference type="Proteomes" id="UP000588083"/>
    </source>
</evidence>
<evidence type="ECO:0000313" key="1">
    <source>
        <dbReference type="EMBL" id="GFP29726.1"/>
    </source>
</evidence>
<keyword evidence="8" id="KW-1185">Reference proteome</keyword>
<sequence>MSVPQLSGEGNSLGIQLIMEAMRVKARTCKVCYYFEPCEDDSEKGKCLGVEVVELSECAASCPLFRTSNA</sequence>
<proteinExistence type="predicted"/>
<dbReference type="Proteomes" id="UP000568877">
    <property type="component" value="Unassembled WGS sequence"/>
</dbReference>